<dbReference type="PROSITE" id="PS50850">
    <property type="entry name" value="MFS"/>
    <property type="match status" value="1"/>
</dbReference>
<dbReference type="InterPro" id="IPR036259">
    <property type="entry name" value="MFS_trans_sf"/>
</dbReference>
<name>A0A5M3X5G6_9ACTN</name>
<keyword evidence="7 8" id="KW-0472">Membrane</keyword>
<gene>
    <name evidence="10" type="ORF">Amac_099520</name>
</gene>
<evidence type="ECO:0000313" key="10">
    <source>
        <dbReference type="EMBL" id="GES16354.1"/>
    </source>
</evidence>
<sequence length="471" mass="48627">MAGCLLTLVLAILDQNIVSTAAWSIVSDLDPAHGIERLPWLVTAYALAATVALPLYGKLCDVYGSKLVYMGAVALFLAGSVLCGVAGDMTWLIAARAVQGLGGGGLMSVTLVVFAHLVPAEQRASAGGAGGVMAGLGLVAGPLLGGLLADHFGWRWIFLANLPLGLLVLLSATTLRLSDGGLRHRIDYPGAAIFAAAASGLLLVTEWGGDEHAWTSPTILALGAATLALAVAFVRREFTTAEPIVPLDLFRHPVMRITVPVQFLSSFAMIGSILFAIIYLRAARDVPAAESGLYLIPMAAGMALTGLISGRAIARGAAPRTFLLAGLGFSTLAMILLGFLRQDTSLWLLDLDLALLGAGFGQVLGIIILLVQNSVPLNRLGVATTTIRFVQTLGISLGSAVFGIILDRVTTAHLPPGLTPAQSPTAIVTGINAVFFTAAATMLAALALTAYGHAGRNPAPEITETRSGGAE</sequence>
<feature type="transmembrane region" description="Helical" evidence="8">
    <location>
        <begin position="426"/>
        <end position="448"/>
    </location>
</feature>
<dbReference type="PRINTS" id="PR01035">
    <property type="entry name" value="TCRTETA"/>
</dbReference>
<proteinExistence type="inferred from homology"/>
<dbReference type="InterPro" id="IPR020846">
    <property type="entry name" value="MFS_dom"/>
</dbReference>
<organism evidence="10 11">
    <name type="scientific">Acrocarpospora macrocephala</name>
    <dbReference type="NCBI Taxonomy" id="150177"/>
    <lineage>
        <taxon>Bacteria</taxon>
        <taxon>Bacillati</taxon>
        <taxon>Actinomycetota</taxon>
        <taxon>Actinomycetes</taxon>
        <taxon>Streptosporangiales</taxon>
        <taxon>Streptosporangiaceae</taxon>
        <taxon>Acrocarpospora</taxon>
    </lineage>
</organism>
<accession>A0A5M3X5G6</accession>
<reference evidence="10 11" key="1">
    <citation type="submission" date="2019-10" db="EMBL/GenBank/DDBJ databases">
        <title>Whole genome shotgun sequence of Acrocarpospora macrocephala NBRC 16266.</title>
        <authorList>
            <person name="Ichikawa N."/>
            <person name="Kimura A."/>
            <person name="Kitahashi Y."/>
            <person name="Komaki H."/>
            <person name="Oguchi A."/>
        </authorList>
    </citation>
    <scope>NUCLEOTIDE SEQUENCE [LARGE SCALE GENOMIC DNA]</scope>
    <source>
        <strain evidence="10 11">NBRC 16266</strain>
    </source>
</reference>
<evidence type="ECO:0000313" key="11">
    <source>
        <dbReference type="Proteomes" id="UP000331127"/>
    </source>
</evidence>
<dbReference type="GO" id="GO:0022857">
    <property type="term" value="F:transmembrane transporter activity"/>
    <property type="evidence" value="ECO:0007669"/>
    <property type="project" value="InterPro"/>
</dbReference>
<feature type="transmembrane region" description="Helical" evidence="8">
    <location>
        <begin position="254"/>
        <end position="280"/>
    </location>
</feature>
<dbReference type="InterPro" id="IPR011701">
    <property type="entry name" value="MFS"/>
</dbReference>
<dbReference type="AlphaFoldDB" id="A0A5M3X5G6"/>
<protein>
    <submittedName>
        <fullName evidence="10">EmrB/QacA family drug resistance transporter</fullName>
    </submittedName>
</protein>
<evidence type="ECO:0000256" key="8">
    <source>
        <dbReference type="SAM" id="Phobius"/>
    </source>
</evidence>
<dbReference type="InterPro" id="IPR001958">
    <property type="entry name" value="Tet-R_TetA/multi-R_MdtG-like"/>
</dbReference>
<dbReference type="Gene3D" id="1.20.1720.10">
    <property type="entry name" value="Multidrug resistance protein D"/>
    <property type="match status" value="1"/>
</dbReference>
<evidence type="ECO:0000256" key="3">
    <source>
        <dbReference type="ARBA" id="ARBA00022448"/>
    </source>
</evidence>
<dbReference type="Proteomes" id="UP000331127">
    <property type="component" value="Unassembled WGS sequence"/>
</dbReference>
<dbReference type="FunFam" id="1.20.1720.10:FF:000004">
    <property type="entry name" value="EmrB/QacA family drug resistance transporter"/>
    <property type="match status" value="1"/>
</dbReference>
<evidence type="ECO:0000256" key="6">
    <source>
        <dbReference type="ARBA" id="ARBA00022989"/>
    </source>
</evidence>
<evidence type="ECO:0000256" key="5">
    <source>
        <dbReference type="ARBA" id="ARBA00022692"/>
    </source>
</evidence>
<dbReference type="Gene3D" id="1.20.1250.20">
    <property type="entry name" value="MFS general substrate transporter like domains"/>
    <property type="match status" value="1"/>
</dbReference>
<feature type="transmembrane region" description="Helical" evidence="8">
    <location>
        <begin position="38"/>
        <end position="56"/>
    </location>
</feature>
<keyword evidence="5 8" id="KW-0812">Transmembrane</keyword>
<evidence type="ECO:0000256" key="4">
    <source>
        <dbReference type="ARBA" id="ARBA00022475"/>
    </source>
</evidence>
<dbReference type="GO" id="GO:0005886">
    <property type="term" value="C:plasma membrane"/>
    <property type="evidence" value="ECO:0007669"/>
    <property type="project" value="UniProtKB-SubCell"/>
</dbReference>
<dbReference type="SUPFAM" id="SSF103473">
    <property type="entry name" value="MFS general substrate transporter"/>
    <property type="match status" value="1"/>
</dbReference>
<keyword evidence="3" id="KW-0813">Transport</keyword>
<evidence type="ECO:0000256" key="7">
    <source>
        <dbReference type="ARBA" id="ARBA00023136"/>
    </source>
</evidence>
<comment type="similarity">
    <text evidence="2">Belongs to the major facilitator superfamily. TCR/Tet family.</text>
</comment>
<dbReference type="EMBL" id="BLAE01000098">
    <property type="protein sequence ID" value="GES16354.1"/>
    <property type="molecule type" value="Genomic_DNA"/>
</dbReference>
<feature type="transmembrane region" description="Helical" evidence="8">
    <location>
        <begin position="93"/>
        <end position="114"/>
    </location>
</feature>
<comment type="caution">
    <text evidence="10">The sequence shown here is derived from an EMBL/GenBank/DDBJ whole genome shotgun (WGS) entry which is preliminary data.</text>
</comment>
<feature type="transmembrane region" description="Helical" evidence="8">
    <location>
        <begin position="322"/>
        <end position="341"/>
    </location>
</feature>
<dbReference type="PANTHER" id="PTHR23501:SF197">
    <property type="entry name" value="COMD"/>
    <property type="match status" value="1"/>
</dbReference>
<dbReference type="PANTHER" id="PTHR23501">
    <property type="entry name" value="MAJOR FACILITATOR SUPERFAMILY"/>
    <property type="match status" value="1"/>
</dbReference>
<keyword evidence="4" id="KW-1003">Cell membrane</keyword>
<keyword evidence="6 8" id="KW-1133">Transmembrane helix</keyword>
<feature type="transmembrane region" description="Helical" evidence="8">
    <location>
        <begin position="68"/>
        <end position="87"/>
    </location>
</feature>
<dbReference type="Pfam" id="PF07690">
    <property type="entry name" value="MFS_1"/>
    <property type="match status" value="2"/>
</dbReference>
<feature type="transmembrane region" description="Helical" evidence="8">
    <location>
        <begin position="292"/>
        <end position="310"/>
    </location>
</feature>
<comment type="subcellular location">
    <subcellularLocation>
        <location evidence="1">Cell membrane</location>
        <topology evidence="1">Multi-pass membrane protein</topology>
    </subcellularLocation>
</comment>
<feature type="transmembrane region" description="Helical" evidence="8">
    <location>
        <begin position="126"/>
        <end position="148"/>
    </location>
</feature>
<evidence type="ECO:0000259" key="9">
    <source>
        <dbReference type="PROSITE" id="PS50850"/>
    </source>
</evidence>
<evidence type="ECO:0000256" key="2">
    <source>
        <dbReference type="ARBA" id="ARBA00007520"/>
    </source>
</evidence>
<evidence type="ECO:0000256" key="1">
    <source>
        <dbReference type="ARBA" id="ARBA00004651"/>
    </source>
</evidence>
<feature type="transmembrane region" description="Helical" evidence="8">
    <location>
        <begin position="154"/>
        <end position="175"/>
    </location>
</feature>
<feature type="transmembrane region" description="Helical" evidence="8">
    <location>
        <begin position="187"/>
        <end position="208"/>
    </location>
</feature>
<feature type="transmembrane region" description="Helical" evidence="8">
    <location>
        <begin position="387"/>
        <end position="406"/>
    </location>
</feature>
<feature type="transmembrane region" description="Helical" evidence="8">
    <location>
        <begin position="214"/>
        <end position="234"/>
    </location>
</feature>
<feature type="domain" description="Major facilitator superfamily (MFS) profile" evidence="9">
    <location>
        <begin position="1"/>
        <end position="457"/>
    </location>
</feature>
<feature type="transmembrane region" description="Helical" evidence="8">
    <location>
        <begin position="353"/>
        <end position="375"/>
    </location>
</feature>
<keyword evidence="11" id="KW-1185">Reference proteome</keyword>